<dbReference type="InterPro" id="IPR038664">
    <property type="entry name" value="Gar1/Naf1_Cbf5-bd_sf"/>
</dbReference>
<dbReference type="InterPro" id="IPR009000">
    <property type="entry name" value="Transl_B-barrel_sf"/>
</dbReference>
<dbReference type="EMBL" id="LKEA01000004">
    <property type="protein sequence ID" value="ROW09747.1"/>
    <property type="molecule type" value="Genomic_DNA"/>
</dbReference>
<comment type="caution">
    <text evidence="10">The sequence shown here is derived from an EMBL/GenBank/DDBJ whole genome shotgun (WGS) entry which is preliminary data.</text>
</comment>
<feature type="compositionally biased region" description="Polar residues" evidence="9">
    <location>
        <begin position="26"/>
        <end position="36"/>
    </location>
</feature>
<gene>
    <name evidence="10" type="ORF">VMCG_02375</name>
</gene>
<feature type="compositionally biased region" description="Polar residues" evidence="9">
    <location>
        <begin position="458"/>
        <end position="470"/>
    </location>
</feature>
<comment type="subcellular location">
    <subcellularLocation>
        <location evidence="1">Nucleus</location>
    </subcellularLocation>
</comment>
<proteinExistence type="inferred from homology"/>
<dbReference type="STRING" id="356882.A0A423X290"/>
<dbReference type="Gene3D" id="2.40.10.230">
    <property type="entry name" value="Probable tRNA pseudouridine synthase domain"/>
    <property type="match status" value="1"/>
</dbReference>
<feature type="compositionally biased region" description="Basic and acidic residues" evidence="9">
    <location>
        <begin position="407"/>
        <end position="417"/>
    </location>
</feature>
<feature type="compositionally biased region" description="Polar residues" evidence="9">
    <location>
        <begin position="142"/>
        <end position="151"/>
    </location>
</feature>
<feature type="compositionally biased region" description="Acidic residues" evidence="9">
    <location>
        <begin position="418"/>
        <end position="430"/>
    </location>
</feature>
<keyword evidence="8" id="KW-0539">Nucleus</keyword>
<dbReference type="SUPFAM" id="SSF50447">
    <property type="entry name" value="Translation proteins"/>
    <property type="match status" value="1"/>
</dbReference>
<evidence type="ECO:0000256" key="6">
    <source>
        <dbReference type="ARBA" id="ARBA00022553"/>
    </source>
</evidence>
<feature type="compositionally biased region" description="Basic and acidic residues" evidence="9">
    <location>
        <begin position="57"/>
        <end position="72"/>
    </location>
</feature>
<dbReference type="GO" id="GO:0003723">
    <property type="term" value="F:RNA binding"/>
    <property type="evidence" value="ECO:0007669"/>
    <property type="project" value="UniProtKB-KW"/>
</dbReference>
<keyword evidence="11" id="KW-1185">Reference proteome</keyword>
<evidence type="ECO:0000313" key="11">
    <source>
        <dbReference type="Proteomes" id="UP000283895"/>
    </source>
</evidence>
<dbReference type="GO" id="GO:0001522">
    <property type="term" value="P:pseudouridine synthesis"/>
    <property type="evidence" value="ECO:0007669"/>
    <property type="project" value="InterPro"/>
</dbReference>
<dbReference type="AlphaFoldDB" id="A0A423X290"/>
<feature type="compositionally biased region" description="Gly residues" evidence="9">
    <location>
        <begin position="525"/>
        <end position="538"/>
    </location>
</feature>
<dbReference type="GO" id="GO:0006364">
    <property type="term" value="P:rRNA processing"/>
    <property type="evidence" value="ECO:0007669"/>
    <property type="project" value="UniProtKB-KW"/>
</dbReference>
<sequence length="707" mass="75396">MDSGFSIPGLGQLPPNEILPTANEAPENSSAPASTDASRDTEMTGVTPSQHNVSEQPAKEEGDAKIHERTVEDAAGSQVHASITAEQSISVDKHMGDDVGMEDQAGLEQNAAKDDGAEKAAQGTQETQDVQMDGSAEAPQDHQVTAKENSTPPSPRVTGALEAALDSLLGPTPQEESAQAGEKAEQEAQPEPEQAAPAEQNAPASEPAPAEGEGDAHPEWEADSSPYESSSSDSSDDSSDDDDSDVDESKLLGVEETVRLLMEADGGSDDDMDGARAAKQAASVRTKNELPDEPEPKPAITISPEDTIAPLGIVQHVVEGTQVVIEALRDGNSSNILDRGTVLCKEDRSVLGVIHDTIATVHRPMYILKFRSDEESKEAALERGSQVWFPKSQAIFVFPSQLRMEKGSDASNLHDEEVGPDEVEYSDDEQEQAHKREKKNRKRGGKGNKFSRGDDNNSRAPSTLGDSNLNYGEEEDGSYNKLARPANFGMGLPAPPPPGVSAFPTTNGGRGGARRGDARGRGGRGRGFNGRGRGGGQGYNNHTNSHSPHPLPPQPAQPQNSHQPPPPFATGPPAPGQWSFPMPPMPQMPQFGGVPAAHSNPQAPSYPMPNWGAAAAQQNPFPFPPMPPANWGNPQQQQPHQQQQRPPPPPQQQQQQQTSWTPPTGAYGMPQQYPPSNGANPPAPAPNYQYPNYYGGQTQGNQQQRWG</sequence>
<protein>
    <recommendedName>
        <fullName evidence="3">H/ACA ribonucleoprotein complex non-core subunit NAF1</fullName>
    </recommendedName>
</protein>
<dbReference type="Proteomes" id="UP000283895">
    <property type="component" value="Unassembled WGS sequence"/>
</dbReference>
<feature type="compositionally biased region" description="Low complexity" evidence="9">
    <location>
        <begin position="223"/>
        <end position="233"/>
    </location>
</feature>
<evidence type="ECO:0000256" key="9">
    <source>
        <dbReference type="SAM" id="MobiDB-lite"/>
    </source>
</evidence>
<comment type="similarity">
    <text evidence="2">Belongs to the NAF1 family.</text>
</comment>
<evidence type="ECO:0000256" key="7">
    <source>
        <dbReference type="ARBA" id="ARBA00022884"/>
    </source>
</evidence>
<keyword evidence="7" id="KW-0694">RNA-binding</keyword>
<feature type="compositionally biased region" description="Basic residues" evidence="9">
    <location>
        <begin position="435"/>
        <end position="446"/>
    </location>
</feature>
<organism evidence="10 11">
    <name type="scientific">Cytospora schulzeri</name>
    <dbReference type="NCBI Taxonomy" id="448051"/>
    <lineage>
        <taxon>Eukaryota</taxon>
        <taxon>Fungi</taxon>
        <taxon>Dikarya</taxon>
        <taxon>Ascomycota</taxon>
        <taxon>Pezizomycotina</taxon>
        <taxon>Sordariomycetes</taxon>
        <taxon>Sordariomycetidae</taxon>
        <taxon>Diaporthales</taxon>
        <taxon>Cytosporaceae</taxon>
        <taxon>Cytospora</taxon>
    </lineage>
</organism>
<keyword evidence="5" id="KW-0698">rRNA processing</keyword>
<reference evidence="10 11" key="1">
    <citation type="submission" date="2015-09" db="EMBL/GenBank/DDBJ databases">
        <title>Host preference determinants of Valsa canker pathogens revealed by comparative genomics.</title>
        <authorList>
            <person name="Yin Z."/>
            <person name="Huang L."/>
        </authorList>
    </citation>
    <scope>NUCLEOTIDE SEQUENCE [LARGE SCALE GENOMIC DNA]</scope>
    <source>
        <strain evidence="10 11">03-1</strain>
    </source>
</reference>
<accession>A0A423X290</accession>
<dbReference type="GO" id="GO:0000493">
    <property type="term" value="P:box H/ACA snoRNP assembly"/>
    <property type="evidence" value="ECO:0007669"/>
    <property type="project" value="InterPro"/>
</dbReference>
<feature type="compositionally biased region" description="Low complexity" evidence="9">
    <location>
        <begin position="674"/>
        <end position="707"/>
    </location>
</feature>
<dbReference type="InterPro" id="IPR007504">
    <property type="entry name" value="H/ACA_rnp_Gar1/Naf1"/>
</dbReference>
<feature type="compositionally biased region" description="Low complexity" evidence="9">
    <location>
        <begin position="634"/>
        <end position="644"/>
    </location>
</feature>
<feature type="compositionally biased region" description="Basic and acidic residues" evidence="9">
    <location>
        <begin position="286"/>
        <end position="296"/>
    </location>
</feature>
<evidence type="ECO:0000256" key="2">
    <source>
        <dbReference type="ARBA" id="ARBA00009801"/>
    </source>
</evidence>
<feature type="compositionally biased region" description="Pro residues" evidence="9">
    <location>
        <begin position="563"/>
        <end position="587"/>
    </location>
</feature>
<feature type="compositionally biased region" description="Low complexity" evidence="9">
    <location>
        <begin position="174"/>
        <end position="211"/>
    </location>
</feature>
<evidence type="ECO:0000256" key="1">
    <source>
        <dbReference type="ARBA" id="ARBA00004123"/>
    </source>
</evidence>
<evidence type="ECO:0000256" key="4">
    <source>
        <dbReference type="ARBA" id="ARBA00022517"/>
    </source>
</evidence>
<dbReference type="GO" id="GO:0005732">
    <property type="term" value="C:sno(s)RNA-containing ribonucleoprotein complex"/>
    <property type="evidence" value="ECO:0007669"/>
    <property type="project" value="InterPro"/>
</dbReference>
<dbReference type="OrthoDB" id="21550at2759"/>
<keyword evidence="4" id="KW-0690">Ribosome biogenesis</keyword>
<dbReference type="PANTHER" id="PTHR31633">
    <property type="entry name" value="H/ACA RIBONUCLEOPROTEIN COMPLEX NON-CORE SUBUNIT NAF1"/>
    <property type="match status" value="1"/>
</dbReference>
<evidence type="ECO:0000256" key="5">
    <source>
        <dbReference type="ARBA" id="ARBA00022552"/>
    </source>
</evidence>
<evidence type="ECO:0000256" key="3">
    <source>
        <dbReference type="ARBA" id="ARBA00021438"/>
    </source>
</evidence>
<evidence type="ECO:0000313" key="10">
    <source>
        <dbReference type="EMBL" id="ROW09747.1"/>
    </source>
</evidence>
<feature type="compositionally biased region" description="Acidic residues" evidence="9">
    <location>
        <begin position="234"/>
        <end position="246"/>
    </location>
</feature>
<dbReference type="GO" id="GO:0005634">
    <property type="term" value="C:nucleus"/>
    <property type="evidence" value="ECO:0007669"/>
    <property type="project" value="UniProtKB-SubCell"/>
</dbReference>
<dbReference type="InterPro" id="IPR040309">
    <property type="entry name" value="Naf1"/>
</dbReference>
<dbReference type="Pfam" id="PF04410">
    <property type="entry name" value="Gar1"/>
    <property type="match status" value="1"/>
</dbReference>
<feature type="region of interest" description="Disordered" evidence="9">
    <location>
        <begin position="407"/>
        <end position="707"/>
    </location>
</feature>
<evidence type="ECO:0000256" key="8">
    <source>
        <dbReference type="ARBA" id="ARBA00023242"/>
    </source>
</evidence>
<dbReference type="PANTHER" id="PTHR31633:SF1">
    <property type="entry name" value="H_ACA RIBONUCLEOPROTEIN COMPLEX NON-CORE SUBUNIT NAF1"/>
    <property type="match status" value="1"/>
</dbReference>
<feature type="region of interest" description="Disordered" evidence="9">
    <location>
        <begin position="1"/>
        <end position="303"/>
    </location>
</feature>
<keyword evidence="6" id="KW-0597">Phosphoprotein</keyword>
<feature type="compositionally biased region" description="Polar residues" evidence="9">
    <location>
        <begin position="44"/>
        <end position="55"/>
    </location>
</feature>
<name>A0A423X290_9PEZI</name>
<feature type="compositionally biased region" description="Polar residues" evidence="9">
    <location>
        <begin position="79"/>
        <end position="90"/>
    </location>
</feature>